<evidence type="ECO:0000313" key="1">
    <source>
        <dbReference type="EMBL" id="RKQ64136.1"/>
    </source>
</evidence>
<dbReference type="EMBL" id="RBIG01000011">
    <property type="protein sequence ID" value="RKQ64136.1"/>
    <property type="molecule type" value="Genomic_DNA"/>
</dbReference>
<name>A0A420W9Z3_9PROT</name>
<dbReference type="OrthoDB" id="7827482at2"/>
<gene>
    <name evidence="1" type="ORF">BCL74_3677</name>
</gene>
<dbReference type="RefSeq" id="WP_147431159.1">
    <property type="nucleotide sequence ID" value="NZ_RBIG01000011.1"/>
</dbReference>
<organism evidence="1 2">
    <name type="scientific">Oceanibaculum indicum</name>
    <dbReference type="NCBI Taxonomy" id="526216"/>
    <lineage>
        <taxon>Bacteria</taxon>
        <taxon>Pseudomonadati</taxon>
        <taxon>Pseudomonadota</taxon>
        <taxon>Alphaproteobacteria</taxon>
        <taxon>Rhodospirillales</taxon>
        <taxon>Oceanibaculaceae</taxon>
        <taxon>Oceanibaculum</taxon>
    </lineage>
</organism>
<comment type="caution">
    <text evidence="1">The sequence shown here is derived from an EMBL/GenBank/DDBJ whole genome shotgun (WGS) entry which is preliminary data.</text>
</comment>
<sequence>MPKKTRPMYGFQSRPMLYNEPETHFDEATVYRLADLFEIEDRDDFAKFLNGTATVYKNHKVTHDDRPRAKHIRAALTEIETLAKQLGGKLAKLDELTEWRLWEPESQVHHLAYYSDEAESPYGQWFHRNELEGGGRSAFYVGRLEILTAMDVLVNYSKAAKAKLPRETGGAPTSEALRMWVSSSARYWTETLGRPYTLDIHNGEGTTPAYWFCWECLSAFTNAHTKRQVATAMRKVGEDNRRRAKLPTVTVHLQKPTPKKG</sequence>
<protein>
    <submittedName>
        <fullName evidence="1">Uncharacterized protein</fullName>
    </submittedName>
</protein>
<evidence type="ECO:0000313" key="2">
    <source>
        <dbReference type="Proteomes" id="UP000277424"/>
    </source>
</evidence>
<dbReference type="Proteomes" id="UP000277424">
    <property type="component" value="Unassembled WGS sequence"/>
</dbReference>
<reference evidence="1 2" key="1">
    <citation type="submission" date="2018-10" db="EMBL/GenBank/DDBJ databases">
        <title>Comparative analysis of microorganisms from saline springs in Andes Mountain Range, Colombia.</title>
        <authorList>
            <person name="Rubin E."/>
        </authorList>
    </citation>
    <scope>NUCLEOTIDE SEQUENCE [LARGE SCALE GENOMIC DNA]</scope>
    <source>
        <strain evidence="1 2">USBA 36</strain>
    </source>
</reference>
<proteinExistence type="predicted"/>
<accession>A0A420W9Z3</accession>
<dbReference type="AlphaFoldDB" id="A0A420W9Z3"/>